<evidence type="ECO:0000256" key="1">
    <source>
        <dbReference type="SAM" id="SignalP"/>
    </source>
</evidence>
<evidence type="ECO:0000313" key="2">
    <source>
        <dbReference type="EMBL" id="PSN66405.1"/>
    </source>
</evidence>
<proteinExistence type="predicted"/>
<organism evidence="2 3">
    <name type="scientific">Corynespora cassiicola Philippines</name>
    <dbReference type="NCBI Taxonomy" id="1448308"/>
    <lineage>
        <taxon>Eukaryota</taxon>
        <taxon>Fungi</taxon>
        <taxon>Dikarya</taxon>
        <taxon>Ascomycota</taxon>
        <taxon>Pezizomycotina</taxon>
        <taxon>Dothideomycetes</taxon>
        <taxon>Pleosporomycetidae</taxon>
        <taxon>Pleosporales</taxon>
        <taxon>Corynesporascaceae</taxon>
        <taxon>Corynespora</taxon>
    </lineage>
</organism>
<gene>
    <name evidence="2" type="ORF">BS50DRAFT_589142</name>
</gene>
<feature type="chain" id="PRO_5015661383" description="Secreted protein" evidence="1">
    <location>
        <begin position="26"/>
        <end position="138"/>
    </location>
</feature>
<dbReference type="EMBL" id="KZ678136">
    <property type="protein sequence ID" value="PSN66405.1"/>
    <property type="molecule type" value="Genomic_DNA"/>
</dbReference>
<protein>
    <recommendedName>
        <fullName evidence="4">Secreted protein</fullName>
    </recommendedName>
</protein>
<dbReference type="AlphaFoldDB" id="A0A2T2NLV5"/>
<keyword evidence="1" id="KW-0732">Signal</keyword>
<name>A0A2T2NLV5_CORCC</name>
<evidence type="ECO:0008006" key="4">
    <source>
        <dbReference type="Google" id="ProtNLM"/>
    </source>
</evidence>
<feature type="signal peptide" evidence="1">
    <location>
        <begin position="1"/>
        <end position="25"/>
    </location>
</feature>
<reference evidence="2 3" key="1">
    <citation type="journal article" date="2018" name="Front. Microbiol.">
        <title>Genome-Wide Analysis of Corynespora cassiicola Leaf Fall Disease Putative Effectors.</title>
        <authorList>
            <person name="Lopez D."/>
            <person name="Ribeiro S."/>
            <person name="Label P."/>
            <person name="Fumanal B."/>
            <person name="Venisse J.S."/>
            <person name="Kohler A."/>
            <person name="de Oliveira R.R."/>
            <person name="Labutti K."/>
            <person name="Lipzen A."/>
            <person name="Lail K."/>
            <person name="Bauer D."/>
            <person name="Ohm R.A."/>
            <person name="Barry K.W."/>
            <person name="Spatafora J."/>
            <person name="Grigoriev I.V."/>
            <person name="Martin F.M."/>
            <person name="Pujade-Renaud V."/>
        </authorList>
    </citation>
    <scope>NUCLEOTIDE SEQUENCE [LARGE SCALE GENOMIC DNA]</scope>
    <source>
        <strain evidence="2 3">Philippines</strain>
    </source>
</reference>
<sequence length="138" mass="15716">MTSYPPTTMLLLLLLLLHVDSPSEMLRYTALRYATLRVFRNPCHTCRPAADGNQSTNDWASHAAHSFPIPNPQPHLPKTHTHVQSTTLHFHNFIFIHSFTLAPALLPYPLTSYIPTPFRVQSTNHHHIKAEKGNLKHL</sequence>
<dbReference type="Proteomes" id="UP000240883">
    <property type="component" value="Unassembled WGS sequence"/>
</dbReference>
<accession>A0A2T2NLV5</accession>
<keyword evidence="3" id="KW-1185">Reference proteome</keyword>
<evidence type="ECO:0000313" key="3">
    <source>
        <dbReference type="Proteomes" id="UP000240883"/>
    </source>
</evidence>